<feature type="compositionally biased region" description="Basic and acidic residues" evidence="4">
    <location>
        <begin position="1"/>
        <end position="12"/>
    </location>
</feature>
<feature type="region of interest" description="Disordered" evidence="4">
    <location>
        <begin position="47"/>
        <end position="141"/>
    </location>
</feature>
<organism evidence="5 6">
    <name type="scientific">Daedalea quercina L-15889</name>
    <dbReference type="NCBI Taxonomy" id="1314783"/>
    <lineage>
        <taxon>Eukaryota</taxon>
        <taxon>Fungi</taxon>
        <taxon>Dikarya</taxon>
        <taxon>Basidiomycota</taxon>
        <taxon>Agaricomycotina</taxon>
        <taxon>Agaricomycetes</taxon>
        <taxon>Polyporales</taxon>
        <taxon>Fomitopsis</taxon>
    </lineage>
</organism>
<gene>
    <name evidence="5" type="ORF">DAEQUDRAFT_482210</name>
</gene>
<dbReference type="InterPro" id="IPR000164">
    <property type="entry name" value="Histone_H3/CENP-A"/>
</dbReference>
<feature type="compositionally biased region" description="Low complexity" evidence="4">
    <location>
        <begin position="125"/>
        <end position="136"/>
    </location>
</feature>
<proteinExistence type="predicted"/>
<keyword evidence="2" id="KW-0158">Chromosome</keyword>
<evidence type="ECO:0000313" key="5">
    <source>
        <dbReference type="EMBL" id="KZT66141.1"/>
    </source>
</evidence>
<evidence type="ECO:0000256" key="3">
    <source>
        <dbReference type="ARBA" id="ARBA00023269"/>
    </source>
</evidence>
<feature type="region of interest" description="Disordered" evidence="4">
    <location>
        <begin position="1"/>
        <end position="35"/>
    </location>
</feature>
<dbReference type="PRINTS" id="PR00622">
    <property type="entry name" value="HISTONEH3"/>
</dbReference>
<reference evidence="5 6" key="1">
    <citation type="journal article" date="2016" name="Mol. Biol. Evol.">
        <title>Comparative Genomics of Early-Diverging Mushroom-Forming Fungi Provides Insights into the Origins of Lignocellulose Decay Capabilities.</title>
        <authorList>
            <person name="Nagy L.G."/>
            <person name="Riley R."/>
            <person name="Tritt A."/>
            <person name="Adam C."/>
            <person name="Daum C."/>
            <person name="Floudas D."/>
            <person name="Sun H."/>
            <person name="Yadav J.S."/>
            <person name="Pangilinan J."/>
            <person name="Larsson K.H."/>
            <person name="Matsuura K."/>
            <person name="Barry K."/>
            <person name="Labutti K."/>
            <person name="Kuo R."/>
            <person name="Ohm R.A."/>
            <person name="Bhattacharya S.S."/>
            <person name="Shirouzu T."/>
            <person name="Yoshinaga Y."/>
            <person name="Martin F.M."/>
            <person name="Grigoriev I.V."/>
            <person name="Hibbett D.S."/>
        </authorList>
    </citation>
    <scope>NUCLEOTIDE SEQUENCE [LARGE SCALE GENOMIC DNA]</scope>
    <source>
        <strain evidence="5 6">L-15889</strain>
    </source>
</reference>
<evidence type="ECO:0000256" key="2">
    <source>
        <dbReference type="ARBA" id="ARBA00022454"/>
    </source>
</evidence>
<dbReference type="GO" id="GO:0000786">
    <property type="term" value="C:nucleosome"/>
    <property type="evidence" value="ECO:0007669"/>
    <property type="project" value="UniProtKB-KW"/>
</dbReference>
<feature type="compositionally biased region" description="Low complexity" evidence="4">
    <location>
        <begin position="47"/>
        <end position="63"/>
    </location>
</feature>
<dbReference type="Proteomes" id="UP000076727">
    <property type="component" value="Unassembled WGS sequence"/>
</dbReference>
<keyword evidence="3" id="KW-0238">DNA-binding</keyword>
<name>A0A165MUH6_9APHY</name>
<dbReference type="EMBL" id="KV429094">
    <property type="protein sequence ID" value="KZT66141.1"/>
    <property type="molecule type" value="Genomic_DNA"/>
</dbReference>
<protein>
    <submittedName>
        <fullName evidence="5">Uncharacterized protein</fullName>
    </submittedName>
</protein>
<keyword evidence="6" id="KW-1185">Reference proteome</keyword>
<sequence length="197" mass="21624">MLQPTRRKEYARKSTGGRAPRHVMVTEQEVHERLGAQERTLAENVIAEASAAPSYSSTAPSRAEGTSRRKQTARKSTGDQIPRSATVPRRRASPPHSPTTFMRLESPPRWKLYARKSTGSRAPRRVVVPTTQQQQPEVHEETIARGPTLASGPLEAPPVCNESSTALVGAVGPIRRTKQTARKSTGGRAPRKVMTFE</sequence>
<evidence type="ECO:0000256" key="1">
    <source>
        <dbReference type="ARBA" id="ARBA00004286"/>
    </source>
</evidence>
<evidence type="ECO:0000313" key="6">
    <source>
        <dbReference type="Proteomes" id="UP000076727"/>
    </source>
</evidence>
<dbReference type="GO" id="GO:0030527">
    <property type="term" value="F:structural constituent of chromatin"/>
    <property type="evidence" value="ECO:0007669"/>
    <property type="project" value="InterPro"/>
</dbReference>
<comment type="subcellular location">
    <subcellularLocation>
        <location evidence="1">Chromosome</location>
    </subcellularLocation>
</comment>
<keyword evidence="3" id="KW-0544">Nucleosome core</keyword>
<dbReference type="GO" id="GO:0003677">
    <property type="term" value="F:DNA binding"/>
    <property type="evidence" value="ECO:0007669"/>
    <property type="project" value="InterPro"/>
</dbReference>
<feature type="region of interest" description="Disordered" evidence="4">
    <location>
        <begin position="170"/>
        <end position="197"/>
    </location>
</feature>
<evidence type="ECO:0000256" key="4">
    <source>
        <dbReference type="SAM" id="MobiDB-lite"/>
    </source>
</evidence>
<accession>A0A165MUH6</accession>
<dbReference type="AlphaFoldDB" id="A0A165MUH6"/>